<evidence type="ECO:0000313" key="2">
    <source>
        <dbReference type="EMBL" id="CAL5130705.1"/>
    </source>
</evidence>
<dbReference type="Proteomes" id="UP001497525">
    <property type="component" value="Unassembled WGS sequence"/>
</dbReference>
<evidence type="ECO:0000256" key="1">
    <source>
        <dbReference type="SAM" id="MobiDB-lite"/>
    </source>
</evidence>
<sequence>MNNRRLAIVNPLLPQTVKPGGCEVSENLCKQKSRDHSFLPNELNPNTVHQYDVPSCEPGDLGSLPPKTILDHHTQPTLPSSRGFTDNPGPSYHPATGLRESQCTYIPPNELPSYTSPAIYRTSYSENTESWINSPDLTFVRSRFIGLQRIGQP</sequence>
<protein>
    <submittedName>
        <fullName evidence="2">Uncharacterized protein</fullName>
    </submittedName>
</protein>
<comment type="caution">
    <text evidence="2">The sequence shown here is derived from an EMBL/GenBank/DDBJ whole genome shotgun (WGS) entry which is preliminary data.</text>
</comment>
<gene>
    <name evidence="2" type="ORF">CDAUBV1_LOCUS2873</name>
</gene>
<dbReference type="AlphaFoldDB" id="A0AAV2T1Z8"/>
<accession>A0AAV2T1Z8</accession>
<feature type="compositionally biased region" description="Polar residues" evidence="1">
    <location>
        <begin position="75"/>
        <end position="84"/>
    </location>
</feature>
<feature type="region of interest" description="Disordered" evidence="1">
    <location>
        <begin position="55"/>
        <end position="96"/>
    </location>
</feature>
<proteinExistence type="predicted"/>
<name>A0AAV2T1Z8_CALDB</name>
<evidence type="ECO:0000313" key="3">
    <source>
        <dbReference type="Proteomes" id="UP001497525"/>
    </source>
</evidence>
<organism evidence="2 3">
    <name type="scientific">Calicophoron daubneyi</name>
    <name type="common">Rumen fluke</name>
    <name type="synonym">Paramphistomum daubneyi</name>
    <dbReference type="NCBI Taxonomy" id="300641"/>
    <lineage>
        <taxon>Eukaryota</taxon>
        <taxon>Metazoa</taxon>
        <taxon>Spiralia</taxon>
        <taxon>Lophotrochozoa</taxon>
        <taxon>Platyhelminthes</taxon>
        <taxon>Trematoda</taxon>
        <taxon>Digenea</taxon>
        <taxon>Plagiorchiida</taxon>
        <taxon>Pronocephalata</taxon>
        <taxon>Paramphistomoidea</taxon>
        <taxon>Paramphistomidae</taxon>
        <taxon>Calicophoron</taxon>
    </lineage>
</organism>
<dbReference type="EMBL" id="CAXLJL010000070">
    <property type="protein sequence ID" value="CAL5130705.1"/>
    <property type="molecule type" value="Genomic_DNA"/>
</dbReference>
<reference evidence="2" key="1">
    <citation type="submission" date="2024-06" db="EMBL/GenBank/DDBJ databases">
        <authorList>
            <person name="Liu X."/>
            <person name="Lenzi L."/>
            <person name="Haldenby T S."/>
            <person name="Uol C."/>
        </authorList>
    </citation>
    <scope>NUCLEOTIDE SEQUENCE</scope>
</reference>